<evidence type="ECO:0000313" key="2">
    <source>
        <dbReference type="EMBL" id="GFC79534.1"/>
    </source>
</evidence>
<reference evidence="2" key="1">
    <citation type="journal article" date="2019" name="Sci. Rep.">
        <title>Draft genome of Tanacetum cinerariifolium, the natural source of mosquito coil.</title>
        <authorList>
            <person name="Yamashiro T."/>
            <person name="Shiraishi A."/>
            <person name="Satake H."/>
            <person name="Nakayama K."/>
        </authorList>
    </citation>
    <scope>NUCLEOTIDE SEQUENCE</scope>
</reference>
<evidence type="ECO:0000256" key="1">
    <source>
        <dbReference type="SAM" id="MobiDB-lite"/>
    </source>
</evidence>
<comment type="caution">
    <text evidence="2">The sequence shown here is derived from an EMBL/GenBank/DDBJ whole genome shotgun (WGS) entry which is preliminary data.</text>
</comment>
<proteinExistence type="predicted"/>
<dbReference type="AlphaFoldDB" id="A0A699R9C4"/>
<name>A0A699R9C4_TANCI</name>
<dbReference type="EMBL" id="BKCJ011070891">
    <property type="protein sequence ID" value="GFC79534.1"/>
    <property type="molecule type" value="Genomic_DNA"/>
</dbReference>
<feature type="region of interest" description="Disordered" evidence="1">
    <location>
        <begin position="100"/>
        <end position="130"/>
    </location>
</feature>
<organism evidence="2">
    <name type="scientific">Tanacetum cinerariifolium</name>
    <name type="common">Dalmatian daisy</name>
    <name type="synonym">Chrysanthemum cinerariifolium</name>
    <dbReference type="NCBI Taxonomy" id="118510"/>
    <lineage>
        <taxon>Eukaryota</taxon>
        <taxon>Viridiplantae</taxon>
        <taxon>Streptophyta</taxon>
        <taxon>Embryophyta</taxon>
        <taxon>Tracheophyta</taxon>
        <taxon>Spermatophyta</taxon>
        <taxon>Magnoliopsida</taxon>
        <taxon>eudicotyledons</taxon>
        <taxon>Gunneridae</taxon>
        <taxon>Pentapetalae</taxon>
        <taxon>asterids</taxon>
        <taxon>campanulids</taxon>
        <taxon>Asterales</taxon>
        <taxon>Asteraceae</taxon>
        <taxon>Asteroideae</taxon>
        <taxon>Anthemideae</taxon>
        <taxon>Anthemidinae</taxon>
        <taxon>Tanacetum</taxon>
    </lineage>
</organism>
<sequence>KALKIIENKSKFRYSRSKSNVSRVNTNSRDVVSKTDDRIDKFGDQISNLVEIVNKLVIAPAKAVEKTCVTCGGAHAYYECIATDSNPSSVCMATGSYNQVSPPNRASHQIPPPAFAPVQNNPKRFNQNQG</sequence>
<feature type="non-terminal residue" evidence="2">
    <location>
        <position position="1"/>
    </location>
</feature>
<protein>
    <recommendedName>
        <fullName evidence="3">Reverse transcriptase domain-containing protein</fullName>
    </recommendedName>
</protein>
<evidence type="ECO:0008006" key="3">
    <source>
        <dbReference type="Google" id="ProtNLM"/>
    </source>
</evidence>
<gene>
    <name evidence="2" type="ORF">Tci_851504</name>
</gene>
<accession>A0A699R9C4</accession>
<feature type="compositionally biased region" description="Polar residues" evidence="1">
    <location>
        <begin position="118"/>
        <end position="130"/>
    </location>
</feature>